<gene>
    <name evidence="1" type="ORF">Tcan_17113</name>
</gene>
<proteinExistence type="predicted"/>
<dbReference type="Proteomes" id="UP000031036">
    <property type="component" value="Unassembled WGS sequence"/>
</dbReference>
<sequence length="228" mass="25573">MVKQLNRLSADIAAENPDMIHFQQVLNKWIRSQTGSRLVAFLLISRECNTCFCQVCGDELLKEIINCGDASVLYGLFPKNGSSRTNDESEEEIILPPVYTPDAAPFFVDIKSLNETFRAKLHTIAESVEGSDGKLPKDSLSATIILLQARCGFVAGLLMVHQNERTKDIERHAIAPHLHMIGTLLSIVANVEEQKRLARQSQIFLSMAQNVFSSLRKSFFFEHRILAI</sequence>
<comment type="caution">
    <text evidence="1">The sequence shown here is derived from an EMBL/GenBank/DDBJ whole genome shotgun (WGS) entry which is preliminary data.</text>
</comment>
<protein>
    <submittedName>
        <fullName evidence="1">Uncharacterized protein</fullName>
    </submittedName>
</protein>
<dbReference type="EMBL" id="JPKZ01002111">
    <property type="protein sequence ID" value="KHN78344.1"/>
    <property type="molecule type" value="Genomic_DNA"/>
</dbReference>
<dbReference type="AlphaFoldDB" id="A0A0B2VA43"/>
<accession>A0A0B2VA43</accession>
<organism evidence="1 2">
    <name type="scientific">Toxocara canis</name>
    <name type="common">Canine roundworm</name>
    <dbReference type="NCBI Taxonomy" id="6265"/>
    <lineage>
        <taxon>Eukaryota</taxon>
        <taxon>Metazoa</taxon>
        <taxon>Ecdysozoa</taxon>
        <taxon>Nematoda</taxon>
        <taxon>Chromadorea</taxon>
        <taxon>Rhabditida</taxon>
        <taxon>Spirurina</taxon>
        <taxon>Ascaridomorpha</taxon>
        <taxon>Ascaridoidea</taxon>
        <taxon>Toxocaridae</taxon>
        <taxon>Toxocara</taxon>
    </lineage>
</organism>
<dbReference type="OrthoDB" id="5851811at2759"/>
<keyword evidence="2" id="KW-1185">Reference proteome</keyword>
<reference evidence="1 2" key="1">
    <citation type="submission" date="2014-11" db="EMBL/GenBank/DDBJ databases">
        <title>Genetic blueprint of the zoonotic pathogen Toxocara canis.</title>
        <authorList>
            <person name="Zhu X.-Q."/>
            <person name="Korhonen P.K."/>
            <person name="Cai H."/>
            <person name="Young N.D."/>
            <person name="Nejsum P."/>
            <person name="von Samson-Himmelstjerna G."/>
            <person name="Boag P.R."/>
            <person name="Tan P."/>
            <person name="Li Q."/>
            <person name="Min J."/>
            <person name="Yang Y."/>
            <person name="Wang X."/>
            <person name="Fang X."/>
            <person name="Hall R.S."/>
            <person name="Hofmann A."/>
            <person name="Sternberg P.W."/>
            <person name="Jex A.R."/>
            <person name="Gasser R.B."/>
        </authorList>
    </citation>
    <scope>NUCLEOTIDE SEQUENCE [LARGE SCALE GENOMIC DNA]</scope>
    <source>
        <strain evidence="1">PN_DK_2014</strain>
    </source>
</reference>
<name>A0A0B2VA43_TOXCA</name>
<evidence type="ECO:0000313" key="2">
    <source>
        <dbReference type="Proteomes" id="UP000031036"/>
    </source>
</evidence>
<evidence type="ECO:0000313" key="1">
    <source>
        <dbReference type="EMBL" id="KHN78344.1"/>
    </source>
</evidence>